<keyword evidence="3" id="KW-0238">DNA-binding</keyword>
<evidence type="ECO:0000313" key="10">
    <source>
        <dbReference type="EMBL" id="RMQ21816.1"/>
    </source>
</evidence>
<evidence type="ECO:0000313" key="9">
    <source>
        <dbReference type="EMBL" id="RMO34096.1"/>
    </source>
</evidence>
<dbReference type="Pfam" id="PF03466">
    <property type="entry name" value="LysR_substrate"/>
    <property type="match status" value="1"/>
</dbReference>
<reference evidence="12 13" key="3">
    <citation type="submission" date="2018-08" db="EMBL/GenBank/DDBJ databases">
        <title>Recombination of ecologically and evolutionarily significant loci maintains genetic cohesion in the Pseudomonas syringae species complex.</title>
        <authorList>
            <person name="Dillon M."/>
            <person name="Thakur S."/>
            <person name="Almeida R.N.D."/>
            <person name="Weir B.S."/>
            <person name="Guttman D.S."/>
        </authorList>
    </citation>
    <scope>NUCLEOTIDE SEQUENCE [LARGE SCALE GENOMIC DNA]</scope>
    <source>
        <strain evidence="10 12">ICMP 4182</strain>
        <strain evidence="9 13">ICMP 6372</strain>
    </source>
</reference>
<evidence type="ECO:0000313" key="8">
    <source>
        <dbReference type="EMBL" id="KPC39691.1"/>
    </source>
</evidence>
<gene>
    <name evidence="8" type="ORF">AC496_1382</name>
    <name evidence="10" type="ORF">ALQ11_00753</name>
    <name evidence="9" type="ORF">ALQ42_02180</name>
</gene>
<comment type="caution">
    <text evidence="9">The sequence shown here is derived from an EMBL/GenBank/DDBJ whole genome shotgun (WGS) entry which is preliminary data.</text>
</comment>
<dbReference type="Pfam" id="PF00126">
    <property type="entry name" value="HTH_1"/>
    <property type="match status" value="1"/>
</dbReference>
<sequence>MRRKIPSTTALVSFEAAARHESFTKAAHELSLTQGAVCRQIGGLEEFLGVELFRRSRRGVKLTEAGLSYSRRVAQQLDAVERDTLSVMGQQGANAIELAVVPTFGTQWLLPRLKDFQHKHPDVTVHLTNRTRPFLFADTDFDAAIYFGDADWSGTQSHRLMGENSMPVCSPSFLNGRDHLQASELAELPLLQQTTRPYAWRQWFNAQGMDVARDMTGPRYELFSMLAQAAMHDMGVALIPPFLIQPPGDCQRLFAARQQGLPPDDSRTESGVGVTQRISRLAGRSGPELPAAPRADLSSISGSQRKITPTDITLCRVKTTSRSPQKKDLPPNIYRVFCPILA</sequence>
<dbReference type="Proteomes" id="UP000272471">
    <property type="component" value="Unassembled WGS sequence"/>
</dbReference>
<evidence type="ECO:0000256" key="2">
    <source>
        <dbReference type="ARBA" id="ARBA00023015"/>
    </source>
</evidence>
<protein>
    <submittedName>
        <fullName evidence="8 9">Regulatory protein</fullName>
    </submittedName>
</protein>
<dbReference type="GO" id="GO:0009891">
    <property type="term" value="P:positive regulation of biosynthetic process"/>
    <property type="evidence" value="ECO:0007669"/>
    <property type="project" value="UniProtKB-ARBA"/>
</dbReference>
<comment type="similarity">
    <text evidence="1">Belongs to the LysR transcriptional regulatory family.</text>
</comment>
<dbReference type="GO" id="GO:0043565">
    <property type="term" value="F:sequence-specific DNA binding"/>
    <property type="evidence" value="ECO:0007669"/>
    <property type="project" value="TreeGrafter"/>
</dbReference>
<dbReference type="PRINTS" id="PR00039">
    <property type="entry name" value="HTHLYSR"/>
</dbReference>
<dbReference type="SUPFAM" id="SSF53850">
    <property type="entry name" value="Periplasmic binding protein-like II"/>
    <property type="match status" value="1"/>
</dbReference>
<dbReference type="PANTHER" id="PTHR30537:SF26">
    <property type="entry name" value="GLYCINE CLEAVAGE SYSTEM TRANSCRIPTIONAL ACTIVATOR"/>
    <property type="match status" value="1"/>
</dbReference>
<dbReference type="InterPro" id="IPR036388">
    <property type="entry name" value="WH-like_DNA-bd_sf"/>
</dbReference>
<evidence type="ECO:0000313" key="12">
    <source>
        <dbReference type="Proteomes" id="UP000272471"/>
    </source>
</evidence>
<dbReference type="GO" id="GO:0003700">
    <property type="term" value="F:DNA-binding transcription factor activity"/>
    <property type="evidence" value="ECO:0007669"/>
    <property type="project" value="InterPro"/>
</dbReference>
<evidence type="ECO:0000256" key="5">
    <source>
        <dbReference type="ARBA" id="ARBA00023163"/>
    </source>
</evidence>
<evidence type="ECO:0000256" key="1">
    <source>
        <dbReference type="ARBA" id="ARBA00009437"/>
    </source>
</evidence>
<dbReference type="EMBL" id="LGLO01000095">
    <property type="protein sequence ID" value="KPC39691.1"/>
    <property type="molecule type" value="Genomic_DNA"/>
</dbReference>
<dbReference type="GO" id="GO:0006351">
    <property type="term" value="P:DNA-templated transcription"/>
    <property type="evidence" value="ECO:0007669"/>
    <property type="project" value="TreeGrafter"/>
</dbReference>
<dbReference type="PROSITE" id="PS50931">
    <property type="entry name" value="HTH_LYSR"/>
    <property type="match status" value="1"/>
</dbReference>
<dbReference type="FunFam" id="1.10.10.10:FF:000038">
    <property type="entry name" value="Glycine cleavage system transcriptional activator"/>
    <property type="match status" value="1"/>
</dbReference>
<reference evidence="8 11" key="1">
    <citation type="submission" date="2015-07" db="EMBL/GenBank/DDBJ databases">
        <authorList>
            <person name="O'Brien H.E."/>
            <person name="Thakur S."/>
            <person name="Gong Y."/>
            <person name="Wang P.W."/>
            <person name="Guttman D.S."/>
        </authorList>
    </citation>
    <scope>NUCLEOTIDE SEQUENCE [LARGE SCALE GENOMIC DNA]</scope>
    <source>
        <strain evidence="8 11">BR1</strain>
    </source>
</reference>
<dbReference type="InterPro" id="IPR005119">
    <property type="entry name" value="LysR_subst-bd"/>
</dbReference>
<feature type="region of interest" description="Disordered" evidence="6">
    <location>
        <begin position="282"/>
        <end position="303"/>
    </location>
</feature>
<evidence type="ECO:0000256" key="6">
    <source>
        <dbReference type="SAM" id="MobiDB-lite"/>
    </source>
</evidence>
<organism evidence="9 13">
    <name type="scientific">Pseudomonas savastanoi pv. glycinea</name>
    <name type="common">Pseudomonas syringae pv. glycinea</name>
    <dbReference type="NCBI Taxonomy" id="318"/>
    <lineage>
        <taxon>Bacteria</taxon>
        <taxon>Pseudomonadati</taxon>
        <taxon>Pseudomonadota</taxon>
        <taxon>Gammaproteobacteria</taxon>
        <taxon>Pseudomonadales</taxon>
        <taxon>Pseudomonadaceae</taxon>
        <taxon>Pseudomonas</taxon>
    </lineage>
</organism>
<name>A0A0N8RP73_PSESG</name>
<dbReference type="SUPFAM" id="SSF46785">
    <property type="entry name" value="Winged helix' DNA-binding domain"/>
    <property type="match status" value="1"/>
</dbReference>
<dbReference type="Proteomes" id="UP000273536">
    <property type="component" value="Unassembled WGS sequence"/>
</dbReference>
<evidence type="ECO:0000256" key="3">
    <source>
        <dbReference type="ARBA" id="ARBA00023125"/>
    </source>
</evidence>
<dbReference type="EMBL" id="RBQX01000020">
    <property type="protein sequence ID" value="RMQ21816.1"/>
    <property type="molecule type" value="Genomic_DNA"/>
</dbReference>
<feature type="domain" description="HTH lysR-type" evidence="7">
    <location>
        <begin position="6"/>
        <end position="63"/>
    </location>
</feature>
<dbReference type="Proteomes" id="UP000037836">
    <property type="component" value="Unassembled WGS sequence"/>
</dbReference>
<dbReference type="InterPro" id="IPR058163">
    <property type="entry name" value="LysR-type_TF_proteobact-type"/>
</dbReference>
<evidence type="ECO:0000259" key="7">
    <source>
        <dbReference type="PROSITE" id="PS50931"/>
    </source>
</evidence>
<dbReference type="PANTHER" id="PTHR30537">
    <property type="entry name" value="HTH-TYPE TRANSCRIPTIONAL REGULATOR"/>
    <property type="match status" value="1"/>
</dbReference>
<keyword evidence="11" id="KW-1185">Reference proteome</keyword>
<keyword evidence="4" id="KW-0010">Activator</keyword>
<keyword evidence="2" id="KW-0805">Transcription regulation</keyword>
<dbReference type="InterPro" id="IPR036390">
    <property type="entry name" value="WH_DNA-bd_sf"/>
</dbReference>
<evidence type="ECO:0000313" key="13">
    <source>
        <dbReference type="Proteomes" id="UP000273536"/>
    </source>
</evidence>
<dbReference type="InterPro" id="IPR000847">
    <property type="entry name" value="LysR_HTH_N"/>
</dbReference>
<evidence type="ECO:0000256" key="4">
    <source>
        <dbReference type="ARBA" id="ARBA00023159"/>
    </source>
</evidence>
<reference evidence="8 11" key="2">
    <citation type="submission" date="2015-10" db="EMBL/GenBank/DDBJ databases">
        <title>Comparative genomics and high-throughput reverse genetic screens identify a new phytobacterial MAMP and an Arabidopsis receptor required for immune elicitation.</title>
        <authorList>
            <person name="Mott G.A."/>
            <person name="Thakur S."/>
            <person name="Wang P.W."/>
            <person name="Desveaux D."/>
            <person name="Guttman D.S."/>
        </authorList>
    </citation>
    <scope>NUCLEOTIDE SEQUENCE [LARGE SCALE GENOMIC DNA]</scope>
    <source>
        <strain evidence="8 11">BR1</strain>
    </source>
</reference>
<dbReference type="AlphaFoldDB" id="A0A0N8RP73"/>
<dbReference type="EMBL" id="RBPS01000259">
    <property type="protein sequence ID" value="RMO34096.1"/>
    <property type="molecule type" value="Genomic_DNA"/>
</dbReference>
<keyword evidence="5" id="KW-0804">Transcription</keyword>
<evidence type="ECO:0000313" key="11">
    <source>
        <dbReference type="Proteomes" id="UP000037836"/>
    </source>
</evidence>
<dbReference type="Gene3D" id="1.10.10.10">
    <property type="entry name" value="Winged helix-like DNA-binding domain superfamily/Winged helix DNA-binding domain"/>
    <property type="match status" value="1"/>
</dbReference>
<accession>A0A0N8RP73</accession>
<proteinExistence type="inferred from homology"/>
<dbReference type="Gene3D" id="3.40.190.10">
    <property type="entry name" value="Periplasmic binding protein-like II"/>
    <property type="match status" value="2"/>
</dbReference>